<dbReference type="AlphaFoldDB" id="A0A383ANM5"/>
<sequence length="213" mass="23061">MRRTVLSTFLFAAILGLGCMGVAVSAKAYGHCEDPNDPQYDPNECEEVSGGNSLDKAIDFTAKSKASTAKFKTAFVLPPRKISDITEFLSLQKRRDEAVLGRLQREADQKPPATKDTGDLASFYFKRATAASHLGRGKQAIQDNRKAADLAIRDYPGSFLARFATHNYALEELLYGNYGKGVKGMEESLSHSTSTGAQLARQIMLAGLYAAGG</sequence>
<evidence type="ECO:0000313" key="1">
    <source>
        <dbReference type="EMBL" id="SVE08718.1"/>
    </source>
</evidence>
<feature type="non-terminal residue" evidence="1">
    <location>
        <position position="213"/>
    </location>
</feature>
<reference evidence="1" key="1">
    <citation type="submission" date="2018-05" db="EMBL/GenBank/DDBJ databases">
        <authorList>
            <person name="Lanie J.A."/>
            <person name="Ng W.-L."/>
            <person name="Kazmierczak K.M."/>
            <person name="Andrzejewski T.M."/>
            <person name="Davidsen T.M."/>
            <person name="Wayne K.J."/>
            <person name="Tettelin H."/>
            <person name="Glass J.I."/>
            <person name="Rusch D."/>
            <person name="Podicherti R."/>
            <person name="Tsui H.-C.T."/>
            <person name="Winkler M.E."/>
        </authorList>
    </citation>
    <scope>NUCLEOTIDE SEQUENCE</scope>
</reference>
<protein>
    <submittedName>
        <fullName evidence="1">Uncharacterized protein</fullName>
    </submittedName>
</protein>
<dbReference type="PROSITE" id="PS51257">
    <property type="entry name" value="PROKAR_LIPOPROTEIN"/>
    <property type="match status" value="1"/>
</dbReference>
<dbReference type="InterPro" id="IPR011990">
    <property type="entry name" value="TPR-like_helical_dom_sf"/>
</dbReference>
<name>A0A383ANM5_9ZZZZ</name>
<proteinExistence type="predicted"/>
<accession>A0A383ANM5</accession>
<dbReference type="SUPFAM" id="SSF48452">
    <property type="entry name" value="TPR-like"/>
    <property type="match status" value="1"/>
</dbReference>
<dbReference type="EMBL" id="UINC01193216">
    <property type="protein sequence ID" value="SVE08718.1"/>
    <property type="molecule type" value="Genomic_DNA"/>
</dbReference>
<organism evidence="1">
    <name type="scientific">marine metagenome</name>
    <dbReference type="NCBI Taxonomy" id="408172"/>
    <lineage>
        <taxon>unclassified sequences</taxon>
        <taxon>metagenomes</taxon>
        <taxon>ecological metagenomes</taxon>
    </lineage>
</organism>
<gene>
    <name evidence="1" type="ORF">METZ01_LOCUS461572</name>
</gene>